<dbReference type="WBParaSite" id="TREG1_126530.3">
    <property type="protein sequence ID" value="TREG1_126530.3"/>
    <property type="gene ID" value="TREG1_126530"/>
</dbReference>
<feature type="transmembrane region" description="Helical" evidence="1">
    <location>
        <begin position="29"/>
        <end position="50"/>
    </location>
</feature>
<dbReference type="Proteomes" id="UP000050795">
    <property type="component" value="Unassembled WGS sequence"/>
</dbReference>
<dbReference type="AlphaFoldDB" id="A0AA85J1C1"/>
<feature type="transmembrane region" description="Helical" evidence="1">
    <location>
        <begin position="113"/>
        <end position="135"/>
    </location>
</feature>
<feature type="transmembrane region" description="Helical" evidence="1">
    <location>
        <begin position="89"/>
        <end position="106"/>
    </location>
</feature>
<keyword evidence="1" id="KW-1133">Transmembrane helix</keyword>
<reference evidence="3" key="2">
    <citation type="submission" date="2023-11" db="UniProtKB">
        <authorList>
            <consortium name="WormBaseParasite"/>
        </authorList>
    </citation>
    <scope>IDENTIFICATION</scope>
</reference>
<sequence length="195" mass="22140">MSISLWQYCYVEISMETVSQVGIMSTNRWQQYATIACMVLIVILCIILFLKFSNNIKVALVLTGIIIVLFSANIFIVCCENPGSECFTLLGFILLEVLLTIIFSILTRRFKRAVNIVMMSLSAAFLITGFALYFVKLGDNFWMQLAGCFWNSALVVVSSHLWFEFLWTISELALISDSICESITKMKDLIEKSTF</sequence>
<feature type="transmembrane region" description="Helical" evidence="1">
    <location>
        <begin position="57"/>
        <end position="77"/>
    </location>
</feature>
<proteinExistence type="predicted"/>
<keyword evidence="1" id="KW-0472">Membrane</keyword>
<evidence type="ECO:0000313" key="2">
    <source>
        <dbReference type="Proteomes" id="UP000050795"/>
    </source>
</evidence>
<evidence type="ECO:0000256" key="1">
    <source>
        <dbReference type="SAM" id="Phobius"/>
    </source>
</evidence>
<protein>
    <submittedName>
        <fullName evidence="3">Uncharacterized protein</fullName>
    </submittedName>
</protein>
<name>A0AA85J1C1_TRIRE</name>
<reference evidence="2" key="1">
    <citation type="submission" date="2022-06" db="EMBL/GenBank/DDBJ databases">
        <authorList>
            <person name="Berger JAMES D."/>
            <person name="Berger JAMES D."/>
        </authorList>
    </citation>
    <scope>NUCLEOTIDE SEQUENCE [LARGE SCALE GENOMIC DNA]</scope>
</reference>
<evidence type="ECO:0000313" key="3">
    <source>
        <dbReference type="WBParaSite" id="TREG1_126530.3"/>
    </source>
</evidence>
<feature type="transmembrane region" description="Helical" evidence="1">
    <location>
        <begin position="141"/>
        <end position="163"/>
    </location>
</feature>
<keyword evidence="1" id="KW-0812">Transmembrane</keyword>
<accession>A0AA85J1C1</accession>
<keyword evidence="2" id="KW-1185">Reference proteome</keyword>
<organism evidence="2 3">
    <name type="scientific">Trichobilharzia regenti</name>
    <name type="common">Nasal bird schistosome</name>
    <dbReference type="NCBI Taxonomy" id="157069"/>
    <lineage>
        <taxon>Eukaryota</taxon>
        <taxon>Metazoa</taxon>
        <taxon>Spiralia</taxon>
        <taxon>Lophotrochozoa</taxon>
        <taxon>Platyhelminthes</taxon>
        <taxon>Trematoda</taxon>
        <taxon>Digenea</taxon>
        <taxon>Strigeidida</taxon>
        <taxon>Schistosomatoidea</taxon>
        <taxon>Schistosomatidae</taxon>
        <taxon>Trichobilharzia</taxon>
    </lineage>
</organism>